<comment type="similarity">
    <text evidence="1">Belongs to the cytidylyltransferase family.</text>
</comment>
<keyword evidence="3 10" id="KW-0808">Transferase</keyword>
<dbReference type="EMBL" id="LC068979">
    <property type="protein sequence ID" value="BAU37040.1"/>
    <property type="molecule type" value="Genomic_DNA"/>
</dbReference>
<keyword evidence="4 10" id="KW-0548">Nucleotidyltransferase</keyword>
<dbReference type="GO" id="GO:0004105">
    <property type="term" value="F:choline-phosphate cytidylyltransferase activity"/>
    <property type="evidence" value="ECO:0007669"/>
    <property type="project" value="UniProtKB-EC"/>
</dbReference>
<dbReference type="InterPro" id="IPR041723">
    <property type="entry name" value="CCT"/>
</dbReference>
<evidence type="ECO:0000256" key="2">
    <source>
        <dbReference type="ARBA" id="ARBA00022516"/>
    </source>
</evidence>
<dbReference type="NCBIfam" id="TIGR00125">
    <property type="entry name" value="cyt_tran_rel"/>
    <property type="match status" value="1"/>
</dbReference>
<dbReference type="InterPro" id="IPR045049">
    <property type="entry name" value="Pcy1-like"/>
</dbReference>
<reference evidence="10" key="1">
    <citation type="submission" date="2015-07" db="EMBL/GenBank/DDBJ databases">
        <title>Phosphatidylcholine synthesis in Chlamydomonas.</title>
        <authorList>
            <person name="Hirashima T."/>
            <person name="Sato N."/>
        </authorList>
    </citation>
    <scope>NUCLEOTIDE SEQUENCE</scope>
    <source>
        <strain evidence="10">NIES-2207</strain>
    </source>
</reference>
<evidence type="ECO:0000313" key="10">
    <source>
        <dbReference type="EMBL" id="BAU37040.1"/>
    </source>
</evidence>
<dbReference type="AlphaFoldDB" id="A0A125SQH1"/>
<dbReference type="Pfam" id="PF01467">
    <property type="entry name" value="CTP_transf_like"/>
    <property type="match status" value="1"/>
</dbReference>
<protein>
    <recommendedName>
        <fullName evidence="8">choline-phosphate cytidylyltransferase</fullName>
        <ecNumber evidence="8">2.7.7.15</ecNumber>
    </recommendedName>
</protein>
<feature type="domain" description="Cytidyltransferase-like" evidence="9">
    <location>
        <begin position="27"/>
        <end position="153"/>
    </location>
</feature>
<name>A0A125SQH1_9CHLO</name>
<dbReference type="SUPFAM" id="SSF52374">
    <property type="entry name" value="Nucleotidylyl transferase"/>
    <property type="match status" value="1"/>
</dbReference>
<gene>
    <name evidence="10" type="primary">CCT</name>
</gene>
<keyword evidence="2" id="KW-0444">Lipid biosynthesis</keyword>
<dbReference type="EC" id="2.7.7.15" evidence="8"/>
<accession>A0A125SQH1</accession>
<dbReference type="InterPro" id="IPR014729">
    <property type="entry name" value="Rossmann-like_a/b/a_fold"/>
</dbReference>
<evidence type="ECO:0000256" key="3">
    <source>
        <dbReference type="ARBA" id="ARBA00022679"/>
    </source>
</evidence>
<evidence type="ECO:0000256" key="4">
    <source>
        <dbReference type="ARBA" id="ARBA00022695"/>
    </source>
</evidence>
<sequence length="188" mass="21465">MGTGYNTVCRVLGAWCSPDPNRPVRVYADGIFDMFHFGHARALEQAKKLFPHTYLIVGVCNDAVTHRYKGKTVMTEDERYESLRHCAWVDEVVRDAPWVINMEFLEKHDIDYVAHDDLPYADASGSCDDVYGFRAGRFKATQRTEGVSTSDLILRILKDYNEYVLRNLSRGYTRRDLGISLVKVCAST</sequence>
<dbReference type="PANTHER" id="PTHR10739:SF13">
    <property type="entry name" value="CHOLINE-PHOSPHATE CYTIDYLYLTRANSFERASE"/>
    <property type="match status" value="1"/>
</dbReference>
<dbReference type="CDD" id="cd02174">
    <property type="entry name" value="CCT"/>
    <property type="match status" value="1"/>
</dbReference>
<keyword evidence="7" id="KW-1208">Phospholipid metabolism</keyword>
<evidence type="ECO:0000256" key="8">
    <source>
        <dbReference type="ARBA" id="ARBA00026101"/>
    </source>
</evidence>
<proteinExistence type="inferred from homology"/>
<dbReference type="InterPro" id="IPR004821">
    <property type="entry name" value="Cyt_trans-like"/>
</dbReference>
<evidence type="ECO:0000259" key="9">
    <source>
        <dbReference type="Pfam" id="PF01467"/>
    </source>
</evidence>
<evidence type="ECO:0000256" key="1">
    <source>
        <dbReference type="ARBA" id="ARBA00010101"/>
    </source>
</evidence>
<evidence type="ECO:0000256" key="5">
    <source>
        <dbReference type="ARBA" id="ARBA00023098"/>
    </source>
</evidence>
<keyword evidence="6" id="KW-0594">Phospholipid biosynthesis</keyword>
<evidence type="ECO:0000256" key="6">
    <source>
        <dbReference type="ARBA" id="ARBA00023209"/>
    </source>
</evidence>
<dbReference type="PANTHER" id="PTHR10739">
    <property type="entry name" value="CYTIDYLYLTRANSFERASE"/>
    <property type="match status" value="1"/>
</dbReference>
<keyword evidence="5" id="KW-0443">Lipid metabolism</keyword>
<organism evidence="10">
    <name type="scientific">Chlamydomonas asymmetrica</name>
    <dbReference type="NCBI Taxonomy" id="51683"/>
    <lineage>
        <taxon>Eukaryota</taxon>
        <taxon>Viridiplantae</taxon>
        <taxon>Chlorophyta</taxon>
        <taxon>core chlorophytes</taxon>
        <taxon>Chlorophyceae</taxon>
        <taxon>CS clade</taxon>
        <taxon>Chlamydomonadales</taxon>
        <taxon>Chlamydomonadaceae</taxon>
        <taxon>Chlamydomonas</taxon>
    </lineage>
</organism>
<dbReference type="GO" id="GO:0031210">
    <property type="term" value="F:phosphatidylcholine binding"/>
    <property type="evidence" value="ECO:0007669"/>
    <property type="project" value="TreeGrafter"/>
</dbReference>
<evidence type="ECO:0000256" key="7">
    <source>
        <dbReference type="ARBA" id="ARBA00023264"/>
    </source>
</evidence>
<dbReference type="Gene3D" id="3.40.50.620">
    <property type="entry name" value="HUPs"/>
    <property type="match status" value="1"/>
</dbReference>